<dbReference type="HOGENOM" id="CLU_710591_0_0_1"/>
<feature type="region of interest" description="Disordered" evidence="1">
    <location>
        <begin position="253"/>
        <end position="287"/>
    </location>
</feature>
<reference evidence="2 3" key="1">
    <citation type="journal article" date="2011" name="Science">
        <title>The Selaginella genome identifies genetic changes associated with the evolution of vascular plants.</title>
        <authorList>
            <person name="Banks J.A."/>
            <person name="Nishiyama T."/>
            <person name="Hasebe M."/>
            <person name="Bowman J.L."/>
            <person name="Gribskov M."/>
            <person name="dePamphilis C."/>
            <person name="Albert V.A."/>
            <person name="Aono N."/>
            <person name="Aoyama T."/>
            <person name="Ambrose B.A."/>
            <person name="Ashton N.W."/>
            <person name="Axtell M.J."/>
            <person name="Barker E."/>
            <person name="Barker M.S."/>
            <person name="Bennetzen J.L."/>
            <person name="Bonawitz N.D."/>
            <person name="Chapple C."/>
            <person name="Cheng C."/>
            <person name="Correa L.G."/>
            <person name="Dacre M."/>
            <person name="DeBarry J."/>
            <person name="Dreyer I."/>
            <person name="Elias M."/>
            <person name="Engstrom E.M."/>
            <person name="Estelle M."/>
            <person name="Feng L."/>
            <person name="Finet C."/>
            <person name="Floyd S.K."/>
            <person name="Frommer W.B."/>
            <person name="Fujita T."/>
            <person name="Gramzow L."/>
            <person name="Gutensohn M."/>
            <person name="Harholt J."/>
            <person name="Hattori M."/>
            <person name="Heyl A."/>
            <person name="Hirai T."/>
            <person name="Hiwatashi Y."/>
            <person name="Ishikawa M."/>
            <person name="Iwata M."/>
            <person name="Karol K.G."/>
            <person name="Koehler B."/>
            <person name="Kolukisaoglu U."/>
            <person name="Kubo M."/>
            <person name="Kurata T."/>
            <person name="Lalonde S."/>
            <person name="Li K."/>
            <person name="Li Y."/>
            <person name="Litt A."/>
            <person name="Lyons E."/>
            <person name="Manning G."/>
            <person name="Maruyama T."/>
            <person name="Michael T.P."/>
            <person name="Mikami K."/>
            <person name="Miyazaki S."/>
            <person name="Morinaga S."/>
            <person name="Murata T."/>
            <person name="Mueller-Roeber B."/>
            <person name="Nelson D.R."/>
            <person name="Obara M."/>
            <person name="Oguri Y."/>
            <person name="Olmstead R.G."/>
            <person name="Onodera N."/>
            <person name="Petersen B.L."/>
            <person name="Pils B."/>
            <person name="Prigge M."/>
            <person name="Rensing S.A."/>
            <person name="Riano-Pachon D.M."/>
            <person name="Roberts A.W."/>
            <person name="Sato Y."/>
            <person name="Scheller H.V."/>
            <person name="Schulz B."/>
            <person name="Schulz C."/>
            <person name="Shakirov E.V."/>
            <person name="Shibagaki N."/>
            <person name="Shinohara N."/>
            <person name="Shippen D.E."/>
            <person name="Soerensen I."/>
            <person name="Sotooka R."/>
            <person name="Sugimoto N."/>
            <person name="Sugita M."/>
            <person name="Sumikawa N."/>
            <person name="Tanurdzic M."/>
            <person name="Theissen G."/>
            <person name="Ulvskov P."/>
            <person name="Wakazuki S."/>
            <person name="Weng J.K."/>
            <person name="Willats W.W."/>
            <person name="Wipf D."/>
            <person name="Wolf P.G."/>
            <person name="Yang L."/>
            <person name="Zimmer A.D."/>
            <person name="Zhu Q."/>
            <person name="Mitros T."/>
            <person name="Hellsten U."/>
            <person name="Loque D."/>
            <person name="Otillar R."/>
            <person name="Salamov A."/>
            <person name="Schmutz J."/>
            <person name="Shapiro H."/>
            <person name="Lindquist E."/>
            <person name="Lucas S."/>
            <person name="Rokhsar D."/>
            <person name="Grigoriev I.V."/>
        </authorList>
    </citation>
    <scope>NUCLEOTIDE SEQUENCE [LARGE SCALE GENOMIC DNA]</scope>
</reference>
<dbReference type="KEGG" id="smo:SELMODRAFT_426503"/>
<evidence type="ECO:0000313" key="3">
    <source>
        <dbReference type="Proteomes" id="UP000001514"/>
    </source>
</evidence>
<gene>
    <name evidence="2" type="ORF">SELMODRAFT_426503</name>
</gene>
<dbReference type="EMBL" id="GL377648">
    <property type="protein sequence ID" value="EFJ11241.1"/>
    <property type="molecule type" value="Genomic_DNA"/>
</dbReference>
<feature type="compositionally biased region" description="Basic and acidic residues" evidence="1">
    <location>
        <begin position="254"/>
        <end position="278"/>
    </location>
</feature>
<dbReference type="InParanoid" id="D8SWK3"/>
<organism evidence="3">
    <name type="scientific">Selaginella moellendorffii</name>
    <name type="common">Spikemoss</name>
    <dbReference type="NCBI Taxonomy" id="88036"/>
    <lineage>
        <taxon>Eukaryota</taxon>
        <taxon>Viridiplantae</taxon>
        <taxon>Streptophyta</taxon>
        <taxon>Embryophyta</taxon>
        <taxon>Tracheophyta</taxon>
        <taxon>Lycopodiopsida</taxon>
        <taxon>Selaginellales</taxon>
        <taxon>Selaginellaceae</taxon>
        <taxon>Selaginella</taxon>
    </lineage>
</organism>
<dbReference type="Gramene" id="EFJ11241">
    <property type="protein sequence ID" value="EFJ11241"/>
    <property type="gene ID" value="SELMODRAFT_426503"/>
</dbReference>
<dbReference type="Proteomes" id="UP000001514">
    <property type="component" value="Unassembled WGS sequence"/>
</dbReference>
<evidence type="ECO:0000313" key="2">
    <source>
        <dbReference type="EMBL" id="EFJ11241.1"/>
    </source>
</evidence>
<proteinExistence type="predicted"/>
<protein>
    <submittedName>
        <fullName evidence="2">Uncharacterized protein</fullName>
    </submittedName>
</protein>
<accession>D8SWK3</accession>
<sequence>MALAINQGNIRAIKHAEAEGPIRTLSSKVPTSNSLGGELALATRGWEALGPEASGGVIPPRQGPDLVNCREMALGVTQDLAAGCYTWYQRDNYGQDANSVGKIHFFKMEVVSRLQLKDWCLGVATPRAPVTTRRLGTLETCPASSWTTSWRCPPRGQRHPHPEIFDCKIGTNLVLQFLRDVKLCADTQSIEEGALRRRLLVAKTYIPECSYVVSHDGRRHQGVERFRIPDAGEVGTPKRSAALPQQRVSVFGDAGDHMKGTERRPIKGSKNGEGEKKPSWGYGKLKNKSPHQNIQVMVEVTELEAGSVTDMCLGFENWSHNHTEAIDPGNLYIKLSWRLPLESLRMFEEATEDYIAVLQSQPDDPAAWNNLGNVQVFFVLNFFIEFKFT</sequence>
<name>D8SWK3_SELML</name>
<dbReference type="AlphaFoldDB" id="D8SWK3"/>
<keyword evidence="3" id="KW-1185">Reference proteome</keyword>
<evidence type="ECO:0000256" key="1">
    <source>
        <dbReference type="SAM" id="MobiDB-lite"/>
    </source>
</evidence>